<keyword evidence="10" id="KW-1185">Reference proteome</keyword>
<dbReference type="Pfam" id="PF13374">
    <property type="entry name" value="TPR_10"/>
    <property type="match status" value="1"/>
</dbReference>
<dbReference type="EMBL" id="CP060711">
    <property type="protein sequence ID" value="QNN47995.1"/>
    <property type="molecule type" value="Genomic_DNA"/>
</dbReference>
<dbReference type="PANTHER" id="PTHR43289">
    <property type="entry name" value="MITOGEN-ACTIVATED PROTEIN KINASE KINASE KINASE 20-RELATED"/>
    <property type="match status" value="1"/>
</dbReference>
<evidence type="ECO:0000256" key="5">
    <source>
        <dbReference type="PROSITE-ProRule" id="PRU10141"/>
    </source>
</evidence>
<dbReference type="GO" id="GO:0004674">
    <property type="term" value="F:protein serine/threonine kinase activity"/>
    <property type="evidence" value="ECO:0007669"/>
    <property type="project" value="UniProtKB-KW"/>
</dbReference>
<evidence type="ECO:0000256" key="1">
    <source>
        <dbReference type="ARBA" id="ARBA00022679"/>
    </source>
</evidence>
<keyword evidence="2 5" id="KW-0547">Nucleotide-binding</keyword>
<protein>
    <submittedName>
        <fullName evidence="9">Serine/threonine protein kinase</fullName>
    </submittedName>
</protein>
<dbReference type="RefSeq" id="WP_187571738.1">
    <property type="nucleotide sequence ID" value="NZ_CP060711.1"/>
</dbReference>
<evidence type="ECO:0000256" key="3">
    <source>
        <dbReference type="ARBA" id="ARBA00022777"/>
    </source>
</evidence>
<sequence length="948" mass="102229">MNDTQRRQRALAIFDLVADLEGEARERRLRELCAGDDALLAQVRTLLDADAAATEPFGNAPRWGEALAVEAGDGDHQVGRSIGAWKIVGVIGRGGMGAVYAAERGDGAYAQRAALKLIRASADSQAARERFLRERQILAGLQHPNIATLLDGGISAEGEPYFVMERVDGEPIDRWCDARKLGLRGRIVLFLQVLDAVRYAHRNLVVHRDLKPSNLLVDTDGRVKLLDFGIAKQLQDSGATATNDRALTFEYASPEQLHDAPITTATDLWQLGVILHRLLSGAHPFGLTRDTPVANQLQQLERDPEPLTRAAAQATPEQAAQRGGLSPATLSRALRGSLADIVQACLRRDPEQRYASADALANDLKAWLDDRPIVAVPLSRGKRAKLWLRRNRLLAASIGAVSVALLAGTGVALWQARIAERESAVSRATLGFLTRTLAAAAPEQAFGRQISVHQLLDAGRTQLRDQRLVPEVRKSIQRTLGQLYFSIGDYAAAESLLAAGLTGIEPTRREDALALADELVAYAETLDMRDKPDQGMAPAQRAIALRRRFAPGDPMQNFLALAHISLGQLQRQGAEPLIAQGNRALALGRSLPDVSVPVMLKLYQNVTELHGVAGDHLRQLRTASEALIYADRQHVPKASPLRLGLYHEKAIGLTFVGRPDEAVVLFRQVIAQQESTGAGGQKSVDVLYNGLALALQRSGRYREAIAAMEKANGLGTAIGMTSPLQRAIGLANLANAKSEFGDVSGAIADARAAMAFIDEAKLAPNDPFRISLERHVALVMAADRGHARELARLRELRVIAQGMGEDGASEYRLLTLQILRILLEDGDGAAAVALLGEANSAFAAAPGSDPQMQTVLTRVNAGFARLRGDFAVAEREQDKAIAQYQAGQNPVKTAIAQAEMAAILAAQGKQNDARTLLQQALPVLRESLLPQELNRAAAESLAKQLGLH</sequence>
<dbReference type="CDD" id="cd14014">
    <property type="entry name" value="STKc_PknB_like"/>
    <property type="match status" value="1"/>
</dbReference>
<feature type="domain" description="Protein kinase" evidence="8">
    <location>
        <begin position="85"/>
        <end position="368"/>
    </location>
</feature>
<keyword evidence="7" id="KW-1133">Transmembrane helix</keyword>
<dbReference type="InterPro" id="IPR000719">
    <property type="entry name" value="Prot_kinase_dom"/>
</dbReference>
<dbReference type="SUPFAM" id="SSF56112">
    <property type="entry name" value="Protein kinase-like (PK-like)"/>
    <property type="match status" value="1"/>
</dbReference>
<dbReference type="PROSITE" id="PS00108">
    <property type="entry name" value="PROTEIN_KINASE_ST"/>
    <property type="match status" value="1"/>
</dbReference>
<keyword evidence="7" id="KW-0472">Membrane</keyword>
<dbReference type="InterPro" id="IPR008271">
    <property type="entry name" value="Ser/Thr_kinase_AS"/>
</dbReference>
<gene>
    <name evidence="9" type="ORF">H9L17_07710</name>
</gene>
<evidence type="ECO:0000313" key="10">
    <source>
        <dbReference type="Proteomes" id="UP000515977"/>
    </source>
</evidence>
<dbReference type="Gene3D" id="3.30.200.20">
    <property type="entry name" value="Phosphorylase Kinase, domain 1"/>
    <property type="match status" value="1"/>
</dbReference>
<dbReference type="Gene3D" id="1.25.40.10">
    <property type="entry name" value="Tetratricopeptide repeat domain"/>
    <property type="match status" value="2"/>
</dbReference>
<accession>A0A7G9QXC0</accession>
<dbReference type="GO" id="GO:0005524">
    <property type="term" value="F:ATP binding"/>
    <property type="evidence" value="ECO:0007669"/>
    <property type="project" value="UniProtKB-UniRule"/>
</dbReference>
<evidence type="ECO:0000313" key="9">
    <source>
        <dbReference type="EMBL" id="QNN47995.1"/>
    </source>
</evidence>
<dbReference type="SMART" id="SM00220">
    <property type="entry name" value="S_TKc"/>
    <property type="match status" value="1"/>
</dbReference>
<keyword evidence="3 9" id="KW-0418">Kinase</keyword>
<keyword evidence="1" id="KW-0808">Transferase</keyword>
<feature type="region of interest" description="Disordered" evidence="6">
    <location>
        <begin position="305"/>
        <end position="326"/>
    </location>
</feature>
<feature type="binding site" evidence="5">
    <location>
        <position position="116"/>
    </location>
    <ligand>
        <name>ATP</name>
        <dbReference type="ChEBI" id="CHEBI:30616"/>
    </ligand>
</feature>
<dbReference type="Proteomes" id="UP000515977">
    <property type="component" value="Chromosome"/>
</dbReference>
<keyword evidence="9" id="KW-0723">Serine/threonine-protein kinase</keyword>
<evidence type="ECO:0000259" key="8">
    <source>
        <dbReference type="PROSITE" id="PS50011"/>
    </source>
</evidence>
<keyword evidence="4 5" id="KW-0067">ATP-binding</keyword>
<feature type="compositionally biased region" description="Low complexity" evidence="6">
    <location>
        <begin position="310"/>
        <end position="321"/>
    </location>
</feature>
<organism evidence="9 10">
    <name type="scientific">Thermomonas brevis</name>
    <dbReference type="NCBI Taxonomy" id="215691"/>
    <lineage>
        <taxon>Bacteria</taxon>
        <taxon>Pseudomonadati</taxon>
        <taxon>Pseudomonadota</taxon>
        <taxon>Gammaproteobacteria</taxon>
        <taxon>Lysobacterales</taxon>
        <taxon>Lysobacteraceae</taxon>
        <taxon>Thermomonas</taxon>
    </lineage>
</organism>
<dbReference type="InterPro" id="IPR011009">
    <property type="entry name" value="Kinase-like_dom_sf"/>
</dbReference>
<evidence type="ECO:0000256" key="2">
    <source>
        <dbReference type="ARBA" id="ARBA00022741"/>
    </source>
</evidence>
<dbReference type="PROSITE" id="PS00107">
    <property type="entry name" value="PROTEIN_KINASE_ATP"/>
    <property type="match status" value="1"/>
</dbReference>
<dbReference type="Gene3D" id="1.10.510.10">
    <property type="entry name" value="Transferase(Phosphotransferase) domain 1"/>
    <property type="match status" value="1"/>
</dbReference>
<evidence type="ECO:0000256" key="4">
    <source>
        <dbReference type="ARBA" id="ARBA00022840"/>
    </source>
</evidence>
<evidence type="ECO:0000256" key="6">
    <source>
        <dbReference type="SAM" id="MobiDB-lite"/>
    </source>
</evidence>
<dbReference type="KEGG" id="tbv:H9L17_07710"/>
<evidence type="ECO:0000256" key="7">
    <source>
        <dbReference type="SAM" id="Phobius"/>
    </source>
</evidence>
<dbReference type="PROSITE" id="PS50011">
    <property type="entry name" value="PROTEIN_KINASE_DOM"/>
    <property type="match status" value="1"/>
</dbReference>
<name>A0A7G9QXC0_9GAMM</name>
<dbReference type="InterPro" id="IPR017441">
    <property type="entry name" value="Protein_kinase_ATP_BS"/>
</dbReference>
<proteinExistence type="predicted"/>
<dbReference type="SUPFAM" id="SSF48452">
    <property type="entry name" value="TPR-like"/>
    <property type="match status" value="1"/>
</dbReference>
<dbReference type="PANTHER" id="PTHR43289:SF34">
    <property type="entry name" value="SERINE_THREONINE-PROTEIN KINASE YBDM-RELATED"/>
    <property type="match status" value="1"/>
</dbReference>
<dbReference type="AlphaFoldDB" id="A0A7G9QXC0"/>
<dbReference type="Pfam" id="PF00069">
    <property type="entry name" value="Pkinase"/>
    <property type="match status" value="1"/>
</dbReference>
<keyword evidence="7" id="KW-0812">Transmembrane</keyword>
<feature type="transmembrane region" description="Helical" evidence="7">
    <location>
        <begin position="393"/>
        <end position="414"/>
    </location>
</feature>
<dbReference type="InterPro" id="IPR011990">
    <property type="entry name" value="TPR-like_helical_dom_sf"/>
</dbReference>
<reference evidence="9 10" key="1">
    <citation type="submission" date="2020-08" db="EMBL/GenBank/DDBJ databases">
        <title>Genome sequence of Thermomonas brevis KACC 16975T.</title>
        <authorList>
            <person name="Hyun D.-W."/>
            <person name="Bae J.-W."/>
        </authorList>
    </citation>
    <scope>NUCLEOTIDE SEQUENCE [LARGE SCALE GENOMIC DNA]</scope>
    <source>
        <strain evidence="9 10">KACC 16975</strain>
    </source>
</reference>